<dbReference type="OrthoDB" id="2547616at2759"/>
<dbReference type="AlphaFoldDB" id="A0A317XPG6"/>
<proteinExistence type="predicted"/>
<feature type="compositionally biased region" description="Polar residues" evidence="1">
    <location>
        <begin position="163"/>
        <end position="184"/>
    </location>
</feature>
<sequence>MTLLALFVARTLATGLLLSPVNLDRACKSPSIYCVYVDQVFQASVDISEYYASDNQGGFAFEKSLHQQAPIQICYGGCCVEILTDSATGCVKMSYVNLPVSIGTAPRVGHLLAHFAENRQYQIGPRSDMLKVIQACPQGDNPAPYAVVQPRFRKGSARARINASHSAGSSPGPTTERSSLSSGSHAGLVSESSDSSADPASTTSDTQAVSRRDAPVGVDHSLVSQPIDASPTSDQPIADFAALLLLT</sequence>
<evidence type="ECO:0000313" key="2">
    <source>
        <dbReference type="EMBL" id="PWZ00147.1"/>
    </source>
</evidence>
<dbReference type="Proteomes" id="UP000246740">
    <property type="component" value="Unassembled WGS sequence"/>
</dbReference>
<feature type="region of interest" description="Disordered" evidence="1">
    <location>
        <begin position="158"/>
        <end position="214"/>
    </location>
</feature>
<accession>A0A317XPG6</accession>
<protein>
    <submittedName>
        <fullName evidence="2">Uncharacterized protein</fullName>
    </submittedName>
</protein>
<gene>
    <name evidence="2" type="ORF">BCV70DRAFT_161525</name>
</gene>
<dbReference type="InParanoid" id="A0A317XPG6"/>
<evidence type="ECO:0000313" key="3">
    <source>
        <dbReference type="Proteomes" id="UP000246740"/>
    </source>
</evidence>
<name>A0A317XPG6_9BASI</name>
<keyword evidence="3" id="KW-1185">Reference proteome</keyword>
<reference evidence="2 3" key="1">
    <citation type="journal article" date="2018" name="Mol. Biol. Evol.">
        <title>Broad Genomic Sampling Reveals a Smut Pathogenic Ancestry of the Fungal Clade Ustilaginomycotina.</title>
        <authorList>
            <person name="Kijpornyongpan T."/>
            <person name="Mondo S.J."/>
            <person name="Barry K."/>
            <person name="Sandor L."/>
            <person name="Lee J."/>
            <person name="Lipzen A."/>
            <person name="Pangilinan J."/>
            <person name="LaButti K."/>
            <person name="Hainaut M."/>
            <person name="Henrissat B."/>
            <person name="Grigoriev I.V."/>
            <person name="Spatafora J.W."/>
            <person name="Aime M.C."/>
        </authorList>
    </citation>
    <scope>NUCLEOTIDE SEQUENCE [LARGE SCALE GENOMIC DNA]</scope>
    <source>
        <strain evidence="2 3">MCA 3645</strain>
    </source>
</reference>
<dbReference type="EMBL" id="KZ819193">
    <property type="protein sequence ID" value="PWZ00147.1"/>
    <property type="molecule type" value="Genomic_DNA"/>
</dbReference>
<organism evidence="2 3">
    <name type="scientific">Testicularia cyperi</name>
    <dbReference type="NCBI Taxonomy" id="1882483"/>
    <lineage>
        <taxon>Eukaryota</taxon>
        <taxon>Fungi</taxon>
        <taxon>Dikarya</taxon>
        <taxon>Basidiomycota</taxon>
        <taxon>Ustilaginomycotina</taxon>
        <taxon>Ustilaginomycetes</taxon>
        <taxon>Ustilaginales</taxon>
        <taxon>Anthracoideaceae</taxon>
        <taxon>Testicularia</taxon>
    </lineage>
</organism>
<evidence type="ECO:0000256" key="1">
    <source>
        <dbReference type="SAM" id="MobiDB-lite"/>
    </source>
</evidence>
<feature type="compositionally biased region" description="Low complexity" evidence="1">
    <location>
        <begin position="190"/>
        <end position="208"/>
    </location>
</feature>